<gene>
    <name evidence="1" type="ORF">METZ01_LOCUS94496</name>
</gene>
<reference evidence="1" key="1">
    <citation type="submission" date="2018-05" db="EMBL/GenBank/DDBJ databases">
        <authorList>
            <person name="Lanie J.A."/>
            <person name="Ng W.-L."/>
            <person name="Kazmierczak K.M."/>
            <person name="Andrzejewski T.M."/>
            <person name="Davidsen T.M."/>
            <person name="Wayne K.J."/>
            <person name="Tettelin H."/>
            <person name="Glass J.I."/>
            <person name="Rusch D."/>
            <person name="Podicherti R."/>
            <person name="Tsui H.-C.T."/>
            <person name="Winkler M.E."/>
        </authorList>
    </citation>
    <scope>NUCLEOTIDE SEQUENCE</scope>
</reference>
<dbReference type="EMBL" id="UINC01009278">
    <property type="protein sequence ID" value="SVA41642.1"/>
    <property type="molecule type" value="Genomic_DNA"/>
</dbReference>
<proteinExistence type="predicted"/>
<sequence length="168" mass="19295">MKEIMQNDVIDNLRSIDGNGTLLDILLEFEHMLDEQGMYGYENWKLGEVAHGPKLSRYWLNVTLMYPYLKMPNPRAALRLENIGCDVKFKKGTLKVPVTVKSQEDLDAKKKPKLKNHTVWLVDVWMPRKFVDEALTNRNIVDGDINQSELSKAYEAGLDDETNIGQDV</sequence>
<name>A0A381VMY5_9ZZZZ</name>
<accession>A0A381VMY5</accession>
<evidence type="ECO:0000313" key="1">
    <source>
        <dbReference type="EMBL" id="SVA41642.1"/>
    </source>
</evidence>
<organism evidence="1">
    <name type="scientific">marine metagenome</name>
    <dbReference type="NCBI Taxonomy" id="408172"/>
    <lineage>
        <taxon>unclassified sequences</taxon>
        <taxon>metagenomes</taxon>
        <taxon>ecological metagenomes</taxon>
    </lineage>
</organism>
<dbReference type="AlphaFoldDB" id="A0A381VMY5"/>
<protein>
    <submittedName>
        <fullName evidence="1">Uncharacterized protein</fullName>
    </submittedName>
</protein>